<evidence type="ECO:0000259" key="4">
    <source>
        <dbReference type="PROSITE" id="PS51194"/>
    </source>
</evidence>
<proteinExistence type="predicted"/>
<dbReference type="InterPro" id="IPR014001">
    <property type="entry name" value="Helicase_ATP-bd"/>
</dbReference>
<dbReference type="PROSITE" id="PS51194">
    <property type="entry name" value="HELICASE_CTER"/>
    <property type="match status" value="1"/>
</dbReference>
<dbReference type="Pfam" id="PF00270">
    <property type="entry name" value="DEAD"/>
    <property type="match status" value="1"/>
</dbReference>
<dbReference type="EMBL" id="JABFTP020000062">
    <property type="protein sequence ID" value="KAL3273410.1"/>
    <property type="molecule type" value="Genomic_DNA"/>
</dbReference>
<keyword evidence="1" id="KW-0547">Nucleotide-binding</keyword>
<dbReference type="SMART" id="SM00490">
    <property type="entry name" value="HELICc"/>
    <property type="match status" value="1"/>
</dbReference>
<dbReference type="PANTHER" id="PTHR47835:SF3">
    <property type="entry name" value="HELICASE FOR MEIOSIS 1"/>
    <property type="match status" value="1"/>
</dbReference>
<gene>
    <name evidence="5" type="ORF">HHI36_014856</name>
</gene>
<dbReference type="InterPro" id="IPR027417">
    <property type="entry name" value="P-loop_NTPase"/>
</dbReference>
<dbReference type="GO" id="GO:0016787">
    <property type="term" value="F:hydrolase activity"/>
    <property type="evidence" value="ECO:0007669"/>
    <property type="project" value="UniProtKB-KW"/>
</dbReference>
<evidence type="ECO:0000313" key="6">
    <source>
        <dbReference type="Proteomes" id="UP001516400"/>
    </source>
</evidence>
<feature type="domain" description="Helicase C-terminal" evidence="4">
    <location>
        <begin position="267"/>
        <end position="451"/>
    </location>
</feature>
<dbReference type="GO" id="GO:0043138">
    <property type="term" value="F:3'-5' DNA helicase activity"/>
    <property type="evidence" value="ECO:0007669"/>
    <property type="project" value="UniProtKB-EC"/>
</dbReference>
<dbReference type="InterPro" id="IPR011545">
    <property type="entry name" value="DEAD/DEAH_box_helicase_dom"/>
</dbReference>
<dbReference type="SUPFAM" id="SSF52540">
    <property type="entry name" value="P-loop containing nucleoside triphosphate hydrolases"/>
    <property type="match status" value="1"/>
</dbReference>
<evidence type="ECO:0000256" key="1">
    <source>
        <dbReference type="ARBA" id="ARBA00022741"/>
    </source>
</evidence>
<dbReference type="Proteomes" id="UP001516400">
    <property type="component" value="Unassembled WGS sequence"/>
</dbReference>
<dbReference type="SMART" id="SM00487">
    <property type="entry name" value="DEXDc"/>
    <property type="match status" value="1"/>
</dbReference>
<evidence type="ECO:0000256" key="2">
    <source>
        <dbReference type="ARBA" id="ARBA00022840"/>
    </source>
</evidence>
<name>A0ABD2N4U4_9CUCU</name>
<organism evidence="5 6">
    <name type="scientific">Cryptolaemus montrouzieri</name>
    <dbReference type="NCBI Taxonomy" id="559131"/>
    <lineage>
        <taxon>Eukaryota</taxon>
        <taxon>Metazoa</taxon>
        <taxon>Ecdysozoa</taxon>
        <taxon>Arthropoda</taxon>
        <taxon>Hexapoda</taxon>
        <taxon>Insecta</taxon>
        <taxon>Pterygota</taxon>
        <taxon>Neoptera</taxon>
        <taxon>Endopterygota</taxon>
        <taxon>Coleoptera</taxon>
        <taxon>Polyphaga</taxon>
        <taxon>Cucujiformia</taxon>
        <taxon>Coccinelloidea</taxon>
        <taxon>Coccinellidae</taxon>
        <taxon>Scymninae</taxon>
        <taxon>Scymnini</taxon>
        <taxon>Cryptolaemus</taxon>
    </lineage>
</organism>
<dbReference type="GO" id="GO:0005524">
    <property type="term" value="F:ATP binding"/>
    <property type="evidence" value="ECO:0007669"/>
    <property type="project" value="UniProtKB-KW"/>
</dbReference>
<keyword evidence="6" id="KW-1185">Reference proteome</keyword>
<dbReference type="PANTHER" id="PTHR47835">
    <property type="entry name" value="HFM1, ATP DEPENDENT DNA HELICASE HOMOLOG"/>
    <property type="match status" value="1"/>
</dbReference>
<dbReference type="InterPro" id="IPR001650">
    <property type="entry name" value="Helicase_C-like"/>
</dbReference>
<keyword evidence="2" id="KW-0067">ATP-binding</keyword>
<reference evidence="5 6" key="1">
    <citation type="journal article" date="2021" name="BMC Biol.">
        <title>Horizontally acquired antibacterial genes associated with adaptive radiation of ladybird beetles.</title>
        <authorList>
            <person name="Li H.S."/>
            <person name="Tang X.F."/>
            <person name="Huang Y.H."/>
            <person name="Xu Z.Y."/>
            <person name="Chen M.L."/>
            <person name="Du X.Y."/>
            <person name="Qiu B.Y."/>
            <person name="Chen P.T."/>
            <person name="Zhang W."/>
            <person name="Slipinski A."/>
            <person name="Escalona H.E."/>
            <person name="Waterhouse R.M."/>
            <person name="Zwick A."/>
            <person name="Pang H."/>
        </authorList>
    </citation>
    <scope>NUCLEOTIDE SEQUENCE [LARGE SCALE GENOMIC DNA]</scope>
    <source>
        <strain evidence="5">SYSU2018</strain>
    </source>
</reference>
<dbReference type="PROSITE" id="PS51192">
    <property type="entry name" value="HELICASE_ATP_BIND_1"/>
    <property type="match status" value="1"/>
</dbReference>
<dbReference type="AlphaFoldDB" id="A0ABD2N4U4"/>
<protein>
    <recommendedName>
        <fullName evidence="7">P-loop containing nucleoside triphosphate hydrolase protein</fullName>
    </recommendedName>
</protein>
<evidence type="ECO:0000259" key="3">
    <source>
        <dbReference type="PROSITE" id="PS51192"/>
    </source>
</evidence>
<dbReference type="Gene3D" id="3.40.50.300">
    <property type="entry name" value="P-loop containing nucleotide triphosphate hydrolases"/>
    <property type="match status" value="2"/>
</dbReference>
<accession>A0ABD2N4U4</accession>
<comment type="caution">
    <text evidence="5">The sequence shown here is derived from an EMBL/GenBank/DDBJ whole genome shotgun (WGS) entry which is preliminary data.</text>
</comment>
<dbReference type="CDD" id="cd18795">
    <property type="entry name" value="SF2_C_Ski2"/>
    <property type="match status" value="1"/>
</dbReference>
<dbReference type="Pfam" id="PF00271">
    <property type="entry name" value="Helicase_C"/>
    <property type="match status" value="1"/>
</dbReference>
<sequence>MVESSPSPSTLIDIQEIPNPYRRIFADYHFFNRVQSRVFHDVLFNDQSIALSAPTGSGKTVIFELAIIRQLIALENSKYSNVSKIIYISPMKALCEERLIDWHKKLSQYGINCISITGDSENIDFHNLSNHNLIITTPEKWDSISRKWKENKQFIQEIKVFMIDEVHLLNEEFRGATLEALICRMKTIQSSLFDENAGSVNLKQNIRFIAVSATFPNIKDMGEWLCGAKCFSFDDSIRPVKLNTIVMGYSYSRACSPFKFDITLNYKLSGLILKYSNGKPTLIFCSTRKSVEMATKQLTQTLTIPLSASQKEVLYKAASSVSDSKLRSSIVHGIGYHHGGLLSETRSIIEQLFRAAILPVLITTSTLATGVNLPAHLVIIKSTKFYDKGGFQDYTATSLLQMIGRAGRPQFDTEATALILTTNNDKVSISSYSYIISNNRYRNCLEFSHTG</sequence>
<dbReference type="InterPro" id="IPR052247">
    <property type="entry name" value="Meiotic_Crossover_Helicase"/>
</dbReference>
<feature type="domain" description="Helicase ATP-binding" evidence="3">
    <location>
        <begin position="40"/>
        <end position="233"/>
    </location>
</feature>
<evidence type="ECO:0008006" key="7">
    <source>
        <dbReference type="Google" id="ProtNLM"/>
    </source>
</evidence>
<evidence type="ECO:0000313" key="5">
    <source>
        <dbReference type="EMBL" id="KAL3273410.1"/>
    </source>
</evidence>